<feature type="region of interest" description="Disordered" evidence="7">
    <location>
        <begin position="1"/>
        <end position="107"/>
    </location>
</feature>
<evidence type="ECO:0000256" key="7">
    <source>
        <dbReference type="SAM" id="MobiDB-lite"/>
    </source>
</evidence>
<comment type="similarity">
    <text evidence="6">Belongs to the WD repeat UTP18 family.</text>
</comment>
<reference evidence="8 9" key="1">
    <citation type="journal article" date="2017" name="Curr. Biol.">
        <title>Genome architecture and evolution of a unichromosomal asexual nematode.</title>
        <authorList>
            <person name="Fradin H."/>
            <person name="Zegar C."/>
            <person name="Gutwein M."/>
            <person name="Lucas J."/>
            <person name="Kovtun M."/>
            <person name="Corcoran D."/>
            <person name="Baugh L.R."/>
            <person name="Kiontke K."/>
            <person name="Gunsalus K."/>
            <person name="Fitch D.H."/>
            <person name="Piano F."/>
        </authorList>
    </citation>
    <scope>NUCLEOTIDE SEQUENCE [LARGE SCALE GENOMIC DNA]</scope>
    <source>
        <strain evidence="8">PF1309</strain>
    </source>
</reference>
<dbReference type="EMBL" id="LIAE01008049">
    <property type="protein sequence ID" value="PAV75648.1"/>
    <property type="molecule type" value="Genomic_DNA"/>
</dbReference>
<dbReference type="PANTHER" id="PTHR18359">
    <property type="entry name" value="WD-REPEAT PROTEIN-RELATED"/>
    <property type="match status" value="1"/>
</dbReference>
<dbReference type="SMART" id="SM00320">
    <property type="entry name" value="WD40"/>
    <property type="match status" value="5"/>
</dbReference>
<evidence type="ECO:0008006" key="10">
    <source>
        <dbReference type="Google" id="ProtNLM"/>
    </source>
</evidence>
<dbReference type="GO" id="GO:0006364">
    <property type="term" value="P:rRNA processing"/>
    <property type="evidence" value="ECO:0007669"/>
    <property type="project" value="UniProtKB-KW"/>
</dbReference>
<evidence type="ECO:0000256" key="5">
    <source>
        <dbReference type="ARBA" id="ARBA00023242"/>
    </source>
</evidence>
<organism evidence="8 9">
    <name type="scientific">Diploscapter pachys</name>
    <dbReference type="NCBI Taxonomy" id="2018661"/>
    <lineage>
        <taxon>Eukaryota</taxon>
        <taxon>Metazoa</taxon>
        <taxon>Ecdysozoa</taxon>
        <taxon>Nematoda</taxon>
        <taxon>Chromadorea</taxon>
        <taxon>Rhabditida</taxon>
        <taxon>Rhabditina</taxon>
        <taxon>Rhabditomorpha</taxon>
        <taxon>Rhabditoidea</taxon>
        <taxon>Rhabditidae</taxon>
        <taxon>Diploscapter</taxon>
    </lineage>
</organism>
<keyword evidence="9" id="KW-1185">Reference proteome</keyword>
<sequence>MAKKSAPRYFDKVEEGEKEETRKPKRTFPKKGSAKPNDSADGKKVSPRKTVSAEEEKRLEARLFGKKWTEESSDDESGEEEGQQGEEVEVERVTEKRSAAAWNDEDEVSETVLLPRKKTKVLIKKSTDTGEEINAKDYASRLRQAFQRTHNAGKVPAWAITKNQRQNKAAEKEEDVDSDDEVAQAIGEMTRSVGRYVEKDEFLPRGLISTSRIPDITIGRHSTRSVNVVRFHKTRPVVITATEQGLIQLFKVSENAREDHFLQNVELKKFAIRRMEITSNGTALLCGSFATEYLMKYDMESAKVMQIRMPASIPRQGVGRFALSSDNKLLAIAARDSQIHILAANSMEHVRQLVAPGKVVDANFFPGGSNELWAITENGNVMVADTRNGKSWLHTFVDEGSVHGTALSISRQGDYLATASDTGFVNVYDPSQARTSDSPKPMMAFDNLTTSCQAIAFNSDSQLLAMASHIKQNQLRLAHIGSQSVYPNFPQQHEKVTDVQSLDFSPNSGYLGVGCRDGNILEGISIGKGSEFLEIQIAFVDFAGREVVEWGKRVEVGDLTTETGLKQHVDALIVTEIYLQRECLSIGCLNEFDSAESTDS</sequence>
<accession>A0A2A2KP46</accession>
<evidence type="ECO:0000256" key="4">
    <source>
        <dbReference type="ARBA" id="ARBA00022737"/>
    </source>
</evidence>
<dbReference type="OrthoDB" id="1935146at2759"/>
<feature type="compositionally biased region" description="Basic and acidic residues" evidence="7">
    <location>
        <begin position="51"/>
        <end position="70"/>
    </location>
</feature>
<keyword evidence="5" id="KW-0539">Nucleus</keyword>
<feature type="compositionally biased region" description="Basic and acidic residues" evidence="7">
    <location>
        <begin position="9"/>
        <end position="22"/>
    </location>
</feature>
<proteinExistence type="inferred from homology"/>
<dbReference type="PANTHER" id="PTHR18359:SF0">
    <property type="entry name" value="U3 SMALL NUCLEOLAR RNA-ASSOCIATED PROTEIN 18 HOMOLOG"/>
    <property type="match status" value="1"/>
</dbReference>
<dbReference type="Proteomes" id="UP000218231">
    <property type="component" value="Unassembled WGS sequence"/>
</dbReference>
<name>A0A2A2KP46_9BILA</name>
<dbReference type="GO" id="GO:0034388">
    <property type="term" value="C:Pwp2p-containing subcomplex of 90S preribosome"/>
    <property type="evidence" value="ECO:0007669"/>
    <property type="project" value="TreeGrafter"/>
</dbReference>
<evidence type="ECO:0000256" key="3">
    <source>
        <dbReference type="ARBA" id="ARBA00022574"/>
    </source>
</evidence>
<dbReference type="GO" id="GO:0032040">
    <property type="term" value="C:small-subunit processome"/>
    <property type="evidence" value="ECO:0007669"/>
    <property type="project" value="TreeGrafter"/>
</dbReference>
<gene>
    <name evidence="8" type="ORF">WR25_07981</name>
</gene>
<protein>
    <recommendedName>
        <fullName evidence="10">Anaphase-promoting complex subunit 4 WD40 domain-containing protein</fullName>
    </recommendedName>
</protein>
<dbReference type="InterPro" id="IPR001680">
    <property type="entry name" value="WD40_rpt"/>
</dbReference>
<keyword evidence="3" id="KW-0853">WD repeat</keyword>
<evidence type="ECO:0000313" key="9">
    <source>
        <dbReference type="Proteomes" id="UP000218231"/>
    </source>
</evidence>
<comment type="subcellular location">
    <subcellularLocation>
        <location evidence="1">Nucleus</location>
        <location evidence="1">Nucleolus</location>
    </subcellularLocation>
</comment>
<evidence type="ECO:0000256" key="1">
    <source>
        <dbReference type="ARBA" id="ARBA00004604"/>
    </source>
</evidence>
<dbReference type="Gene3D" id="2.130.10.10">
    <property type="entry name" value="YVTN repeat-like/Quinoprotein amine dehydrogenase"/>
    <property type="match status" value="1"/>
</dbReference>
<dbReference type="InterPro" id="IPR045161">
    <property type="entry name" value="Utp18"/>
</dbReference>
<feature type="compositionally biased region" description="Acidic residues" evidence="7">
    <location>
        <begin position="71"/>
        <end position="89"/>
    </location>
</feature>
<dbReference type="AlphaFoldDB" id="A0A2A2KP46"/>
<evidence type="ECO:0000256" key="2">
    <source>
        <dbReference type="ARBA" id="ARBA00022552"/>
    </source>
</evidence>
<keyword evidence="4" id="KW-0677">Repeat</keyword>
<dbReference type="SUPFAM" id="SSF50978">
    <property type="entry name" value="WD40 repeat-like"/>
    <property type="match status" value="1"/>
</dbReference>
<dbReference type="STRING" id="2018661.A0A2A2KP46"/>
<evidence type="ECO:0000256" key="6">
    <source>
        <dbReference type="ARBA" id="ARBA00025767"/>
    </source>
</evidence>
<keyword evidence="2" id="KW-0698">rRNA processing</keyword>
<dbReference type="InterPro" id="IPR015943">
    <property type="entry name" value="WD40/YVTN_repeat-like_dom_sf"/>
</dbReference>
<dbReference type="Pfam" id="PF00400">
    <property type="entry name" value="WD40"/>
    <property type="match status" value="1"/>
</dbReference>
<evidence type="ECO:0000313" key="8">
    <source>
        <dbReference type="EMBL" id="PAV75648.1"/>
    </source>
</evidence>
<feature type="compositionally biased region" description="Basic residues" evidence="7">
    <location>
        <begin position="23"/>
        <end position="33"/>
    </location>
</feature>
<dbReference type="InterPro" id="IPR036322">
    <property type="entry name" value="WD40_repeat_dom_sf"/>
</dbReference>
<comment type="caution">
    <text evidence="8">The sequence shown here is derived from an EMBL/GenBank/DDBJ whole genome shotgun (WGS) entry which is preliminary data.</text>
</comment>